<feature type="compositionally biased region" description="Basic and acidic residues" evidence="1">
    <location>
        <begin position="128"/>
        <end position="141"/>
    </location>
</feature>
<reference evidence="4" key="1">
    <citation type="journal article" date="2011" name="Genome Res.">
        <title>Phylogeny-wide analysis of social amoeba genomes highlights ancient origins for complex intercellular communication.</title>
        <authorList>
            <person name="Heidel A.J."/>
            <person name="Lawal H.M."/>
            <person name="Felder M."/>
            <person name="Schilde C."/>
            <person name="Helps N.R."/>
            <person name="Tunggal B."/>
            <person name="Rivero F."/>
            <person name="John U."/>
            <person name="Schleicher M."/>
            <person name="Eichinger L."/>
            <person name="Platzer M."/>
            <person name="Noegel A.A."/>
            <person name="Schaap P."/>
            <person name="Gloeckner G."/>
        </authorList>
    </citation>
    <scope>NUCLEOTIDE SEQUENCE [LARGE SCALE GENOMIC DNA]</scope>
    <source>
        <strain evidence="4">SH3</strain>
    </source>
</reference>
<evidence type="ECO:0000313" key="3">
    <source>
        <dbReference type="EMBL" id="EGG13654.1"/>
    </source>
</evidence>
<dbReference type="GO" id="GO:0005634">
    <property type="term" value="C:nucleus"/>
    <property type="evidence" value="ECO:0007669"/>
    <property type="project" value="InterPro"/>
</dbReference>
<evidence type="ECO:0000256" key="1">
    <source>
        <dbReference type="SAM" id="MobiDB-lite"/>
    </source>
</evidence>
<protein>
    <submittedName>
        <fullName evidence="3">XAP5 protein</fullName>
    </submittedName>
</protein>
<dbReference type="GeneID" id="14865492"/>
<dbReference type="Pfam" id="PF04921">
    <property type="entry name" value="XAP5"/>
    <property type="match status" value="1"/>
</dbReference>
<name>F4QCS2_CACFS</name>
<feature type="region of interest" description="Disordered" evidence="1">
    <location>
        <begin position="77"/>
        <end position="206"/>
    </location>
</feature>
<dbReference type="Proteomes" id="UP000007797">
    <property type="component" value="Unassembled WGS sequence"/>
</dbReference>
<feature type="compositionally biased region" description="Basic and acidic residues" evidence="1">
    <location>
        <begin position="157"/>
        <end position="171"/>
    </location>
</feature>
<dbReference type="RefSeq" id="XP_004350358.1">
    <property type="nucleotide sequence ID" value="XM_004350308.1"/>
</dbReference>
<feature type="region of interest" description="Disordered" evidence="1">
    <location>
        <begin position="1"/>
        <end position="21"/>
    </location>
</feature>
<keyword evidence="4" id="KW-1185">Reference proteome</keyword>
<sequence length="393" mass="45445">MAEFKGGSGDGNRIRMLEKQRGNELKELNKAKEKIKEENKSYTLNINQKFESANDQSNAFKNVGLVSMSDFQRNIQQQQEQQALEESKKRTNQGQVKKVQKKAITKNKLSFDVEDDDDEDDNNNNEQEQLKSKVISKKEEDSNNNNGDGGDGDIDQDIIKKKLKSTDDKDNNNNNEQEQQDVNSSSSNNNNRKIKFGKDPRVNTDFLPDKERDELERLEREKLIAQWTEQQNKIKEEKIEITYSYWDGSGHRRSLQCNKGTTIEKFLAMARLEFKELRGVSVDHLIFIKEDLIIPQNYSFYDMIIEKARGKSGPLFKFDVHEDIRLVNDATVEKDESHAAKVVEKSWYERNKHIFPASRWVEYQPGVDYGKYTISDKLLAAANNNNTTTTTPN</sequence>
<dbReference type="OrthoDB" id="1562195at2759"/>
<feature type="compositionally biased region" description="Basic and acidic residues" evidence="1">
    <location>
        <begin position="12"/>
        <end position="21"/>
    </location>
</feature>
<organism evidence="3 4">
    <name type="scientific">Cavenderia fasciculata</name>
    <name type="common">Slime mold</name>
    <name type="synonym">Dictyostelium fasciculatum</name>
    <dbReference type="NCBI Taxonomy" id="261658"/>
    <lineage>
        <taxon>Eukaryota</taxon>
        <taxon>Amoebozoa</taxon>
        <taxon>Evosea</taxon>
        <taxon>Eumycetozoa</taxon>
        <taxon>Dictyostelia</taxon>
        <taxon>Acytosteliales</taxon>
        <taxon>Cavenderiaceae</taxon>
        <taxon>Cavenderia</taxon>
    </lineage>
</organism>
<dbReference type="EMBL" id="GL883029">
    <property type="protein sequence ID" value="EGG13654.1"/>
    <property type="molecule type" value="Genomic_DNA"/>
</dbReference>
<evidence type="ECO:0000313" key="4">
    <source>
        <dbReference type="Proteomes" id="UP000007797"/>
    </source>
</evidence>
<feature type="compositionally biased region" description="Basic and acidic residues" evidence="1">
    <location>
        <begin position="196"/>
        <end position="206"/>
    </location>
</feature>
<dbReference type="PANTHER" id="PTHR12722:SF0">
    <property type="entry name" value="PROTEIN FAM50A"/>
    <property type="match status" value="1"/>
</dbReference>
<gene>
    <name evidence="3" type="ORF">DFA_11415</name>
</gene>
<dbReference type="AlphaFoldDB" id="F4QCS2"/>
<feature type="compositionally biased region" description="Acidic residues" evidence="1">
    <location>
        <begin position="112"/>
        <end position="123"/>
    </location>
</feature>
<dbReference type="KEGG" id="dfa:DFA_11415"/>
<dbReference type="GO" id="GO:0006325">
    <property type="term" value="P:chromatin organization"/>
    <property type="evidence" value="ECO:0007669"/>
    <property type="project" value="TreeGrafter"/>
</dbReference>
<dbReference type="PANTHER" id="PTHR12722">
    <property type="entry name" value="XAP-5 PROTEIN-RELATED"/>
    <property type="match status" value="1"/>
</dbReference>
<feature type="compositionally biased region" description="Low complexity" evidence="1">
    <location>
        <begin position="172"/>
        <end position="191"/>
    </location>
</feature>
<dbReference type="OMA" id="WEIYKPM"/>
<accession>F4QCS2</accession>
<dbReference type="STRING" id="1054147.F4QCS2"/>
<evidence type="ECO:0000259" key="2">
    <source>
        <dbReference type="Pfam" id="PF04921"/>
    </source>
</evidence>
<proteinExistence type="predicted"/>
<feature type="compositionally biased region" description="Gly residues" evidence="1">
    <location>
        <begin position="1"/>
        <end position="10"/>
    </location>
</feature>
<dbReference type="InterPro" id="IPR007005">
    <property type="entry name" value="XAP5"/>
</dbReference>
<feature type="domain" description="FAM50A/XAP5 C-terminal" evidence="2">
    <location>
        <begin position="237"/>
        <end position="373"/>
    </location>
</feature>
<dbReference type="InterPro" id="IPR048337">
    <property type="entry name" value="FAM50A/XAP5_C"/>
</dbReference>